<feature type="transmembrane region" description="Helical" evidence="6">
    <location>
        <begin position="209"/>
        <end position="232"/>
    </location>
</feature>
<keyword evidence="3 6" id="KW-1133">Transmembrane helix</keyword>
<dbReference type="AlphaFoldDB" id="A0AAX4P756"/>
<feature type="transmembrane region" description="Helical" evidence="6">
    <location>
        <begin position="54"/>
        <end position="72"/>
    </location>
</feature>
<feature type="transmembrane region" description="Helical" evidence="6">
    <location>
        <begin position="124"/>
        <end position="148"/>
    </location>
</feature>
<feature type="region of interest" description="Disordered" evidence="5">
    <location>
        <begin position="1"/>
        <end position="35"/>
    </location>
</feature>
<dbReference type="GO" id="GO:0000139">
    <property type="term" value="C:Golgi membrane"/>
    <property type="evidence" value="ECO:0007669"/>
    <property type="project" value="InterPro"/>
</dbReference>
<feature type="transmembrane region" description="Helical" evidence="6">
    <location>
        <begin position="244"/>
        <end position="262"/>
    </location>
</feature>
<evidence type="ECO:0000313" key="7">
    <source>
        <dbReference type="EMBL" id="WZN61609.1"/>
    </source>
</evidence>
<accession>A0AAX4P756</accession>
<comment type="subcellular location">
    <subcellularLocation>
        <location evidence="1">Membrane</location>
        <topology evidence="1">Multi-pass membrane protein</topology>
    </subcellularLocation>
</comment>
<evidence type="ECO:0000256" key="2">
    <source>
        <dbReference type="ARBA" id="ARBA00022692"/>
    </source>
</evidence>
<organism evidence="7 8">
    <name type="scientific">Chloropicon roscoffensis</name>
    <dbReference type="NCBI Taxonomy" id="1461544"/>
    <lineage>
        <taxon>Eukaryota</taxon>
        <taxon>Viridiplantae</taxon>
        <taxon>Chlorophyta</taxon>
        <taxon>Chloropicophyceae</taxon>
        <taxon>Chloropicales</taxon>
        <taxon>Chloropicaceae</taxon>
        <taxon>Chloropicon</taxon>
    </lineage>
</organism>
<dbReference type="EMBL" id="CP151504">
    <property type="protein sequence ID" value="WZN61609.1"/>
    <property type="molecule type" value="Genomic_DNA"/>
</dbReference>
<feature type="transmembrane region" description="Helical" evidence="6">
    <location>
        <begin position="307"/>
        <end position="325"/>
    </location>
</feature>
<feature type="transmembrane region" description="Helical" evidence="6">
    <location>
        <begin position="84"/>
        <end position="103"/>
    </location>
</feature>
<dbReference type="Proteomes" id="UP001472866">
    <property type="component" value="Chromosome 04"/>
</dbReference>
<dbReference type="GO" id="GO:0015165">
    <property type="term" value="F:pyrimidine nucleotide-sugar transmembrane transporter activity"/>
    <property type="evidence" value="ECO:0007669"/>
    <property type="project" value="InterPro"/>
</dbReference>
<evidence type="ECO:0000256" key="5">
    <source>
        <dbReference type="SAM" id="MobiDB-lite"/>
    </source>
</evidence>
<dbReference type="PANTHER" id="PTHR10231">
    <property type="entry name" value="NUCLEOTIDE-SUGAR TRANSMEMBRANE TRANSPORTER"/>
    <property type="match status" value="1"/>
</dbReference>
<keyword evidence="4 6" id="KW-0472">Membrane</keyword>
<evidence type="ECO:0000256" key="3">
    <source>
        <dbReference type="ARBA" id="ARBA00022989"/>
    </source>
</evidence>
<keyword evidence="8" id="KW-1185">Reference proteome</keyword>
<dbReference type="InterPro" id="IPR007271">
    <property type="entry name" value="Nuc_sug_transpt"/>
</dbReference>
<keyword evidence="2 6" id="KW-0812">Transmembrane</keyword>
<name>A0AAX4P756_9CHLO</name>
<feature type="transmembrane region" description="Helical" evidence="6">
    <location>
        <begin position="274"/>
        <end position="295"/>
    </location>
</feature>
<evidence type="ECO:0000256" key="6">
    <source>
        <dbReference type="SAM" id="Phobius"/>
    </source>
</evidence>
<feature type="transmembrane region" description="Helical" evidence="6">
    <location>
        <begin position="331"/>
        <end position="348"/>
    </location>
</feature>
<protein>
    <submittedName>
        <fullName evidence="7">CMP-sialic acid transporter</fullName>
    </submittedName>
</protein>
<evidence type="ECO:0000313" key="8">
    <source>
        <dbReference type="Proteomes" id="UP001472866"/>
    </source>
</evidence>
<gene>
    <name evidence="7" type="ORF">HKI87_04g31440</name>
</gene>
<sequence length="353" mass="39173">MVNQAGKYAKLKSEEADEQPSSSSEVGRDVESQQKPLGEKTIGVAAQEFTRKTMVVIALTILTSSQGLLIAVSKQGGKFEYSVMSANCMVETTKCVISLLFLMRQWNTIGVTEDNTLVTTLNEIWVFPIPALLYLIKNLMQYVIFLYVDPPSYQVLKNLNIITTGILYRIFLKKKLNSIQWSALILLTLGCTTSQLNTQSDNVLSTPTMGLFLAIIIALLSGAAGVYTEMIIKKRPQRSINVQNFYLYSFGIAFNVMAIFMYDNSQVMEKGFFYGYSSITFIMIMNHALAGLAVSMVMKYANNITKVYSTSVAMLLTTLISIPLFGFELSLPFMLGSGVVTVAVFLHSQAKKK</sequence>
<evidence type="ECO:0000256" key="1">
    <source>
        <dbReference type="ARBA" id="ARBA00004141"/>
    </source>
</evidence>
<dbReference type="Pfam" id="PF04142">
    <property type="entry name" value="Nuc_sug_transp"/>
    <property type="match status" value="1"/>
</dbReference>
<dbReference type="PIRSF" id="PIRSF005799">
    <property type="entry name" value="UDP-gal_transpt"/>
    <property type="match status" value="1"/>
</dbReference>
<evidence type="ECO:0000256" key="4">
    <source>
        <dbReference type="ARBA" id="ARBA00023136"/>
    </source>
</evidence>
<reference evidence="7 8" key="1">
    <citation type="submission" date="2024-03" db="EMBL/GenBank/DDBJ databases">
        <title>Complete genome sequence of the green alga Chloropicon roscoffensis RCC1871.</title>
        <authorList>
            <person name="Lemieux C."/>
            <person name="Pombert J.-F."/>
            <person name="Otis C."/>
            <person name="Turmel M."/>
        </authorList>
    </citation>
    <scope>NUCLEOTIDE SEQUENCE [LARGE SCALE GENOMIC DNA]</scope>
    <source>
        <strain evidence="7 8">RCC1871</strain>
    </source>
</reference>
<dbReference type="NCBIfam" id="TIGR00803">
    <property type="entry name" value="nst"/>
    <property type="match status" value="1"/>
</dbReference>
<proteinExistence type="predicted"/>